<feature type="domain" description="PAS" evidence="3">
    <location>
        <begin position="318"/>
        <end position="370"/>
    </location>
</feature>
<organism evidence="4 5">
    <name type="scientific">Archangium gephyra</name>
    <dbReference type="NCBI Taxonomy" id="48"/>
    <lineage>
        <taxon>Bacteria</taxon>
        <taxon>Pseudomonadati</taxon>
        <taxon>Myxococcota</taxon>
        <taxon>Myxococcia</taxon>
        <taxon>Myxococcales</taxon>
        <taxon>Cystobacterineae</taxon>
        <taxon>Archangiaceae</taxon>
        <taxon>Archangium</taxon>
    </lineage>
</organism>
<dbReference type="InterPro" id="IPR029016">
    <property type="entry name" value="GAF-like_dom_sf"/>
</dbReference>
<dbReference type="SMART" id="SM00388">
    <property type="entry name" value="HisKA"/>
    <property type="match status" value="1"/>
</dbReference>
<feature type="domain" description="PAS" evidence="3">
    <location>
        <begin position="193"/>
        <end position="263"/>
    </location>
</feature>
<accession>A0A2W5U005</accession>
<dbReference type="SUPFAM" id="SSF55781">
    <property type="entry name" value="GAF domain-like"/>
    <property type="match status" value="1"/>
</dbReference>
<dbReference type="InterPro" id="IPR000014">
    <property type="entry name" value="PAS"/>
</dbReference>
<dbReference type="Gene3D" id="3.30.450.20">
    <property type="entry name" value="PAS domain"/>
    <property type="match status" value="2"/>
</dbReference>
<sequence length="543" mass="59771">MFKEAQQRQRDLQVLLELTARYAEASDVNELFHDVTRRLAEELNIDRVALVVVDGERGEGTIIAASDDAGLKDHKIDLARYPEVREVLRTGKPVIVEDAPSHPMMEDVKATVAARGIRNLAALPLAVRGQVQGILLLRRSDGGPFNPREVEFLTTAAHATAIAFRNVRQLERIRGQREKEKSARIAAEERVAEMKRYAAYFDHLSDGVAIVDARACVLSLNPAGQALLDVSDAEAEGKHINTLTNPNDEALLLDVLFAVSRGHTRNDIDIHANTNSGRKLTLSVSAAQLKGDAGDGVAILTMRDVTLQRQMADELRSTTDFLERLIDSSVDAIIAADMKGNIILFNKAAEAICGYRAEDVIGKLHVTQLYPDGLSRVLMKKLRSGEFGGPGRLSSSRVEIISRTGERIPVNLAASIIYEGTRENATVGLFTDLRDRISLERKLTDAEARLLESEKNAVIVALAGTAAHELNQPLTSVMGYAELLKRKIKETEPTFRPVDIIHREAERMAEIVKKIGKITRYETKAYVGSSKIVDLDKAASHED</sequence>
<dbReference type="Pfam" id="PF00512">
    <property type="entry name" value="HisKA"/>
    <property type="match status" value="1"/>
</dbReference>
<reference evidence="4 5" key="1">
    <citation type="submission" date="2017-08" db="EMBL/GenBank/DDBJ databases">
        <title>Infants hospitalized years apart are colonized by the same room-sourced microbial strains.</title>
        <authorList>
            <person name="Brooks B."/>
            <person name="Olm M.R."/>
            <person name="Firek B.A."/>
            <person name="Baker R."/>
            <person name="Thomas B.C."/>
            <person name="Morowitz M.J."/>
            <person name="Banfield J.F."/>
        </authorList>
    </citation>
    <scope>NUCLEOTIDE SEQUENCE [LARGE SCALE GENOMIC DNA]</scope>
    <source>
        <strain evidence="4">S2_003_000_R2_14</strain>
    </source>
</reference>
<evidence type="ECO:0000313" key="4">
    <source>
        <dbReference type="EMBL" id="PZR18823.1"/>
    </source>
</evidence>
<evidence type="ECO:0000259" key="3">
    <source>
        <dbReference type="PROSITE" id="PS50112"/>
    </source>
</evidence>
<dbReference type="Pfam" id="PF00989">
    <property type="entry name" value="PAS"/>
    <property type="match status" value="1"/>
</dbReference>
<dbReference type="SMART" id="SM00065">
    <property type="entry name" value="GAF"/>
    <property type="match status" value="1"/>
</dbReference>
<dbReference type="InterPro" id="IPR013767">
    <property type="entry name" value="PAS_fold"/>
</dbReference>
<dbReference type="GO" id="GO:0006355">
    <property type="term" value="P:regulation of DNA-templated transcription"/>
    <property type="evidence" value="ECO:0007669"/>
    <property type="project" value="InterPro"/>
</dbReference>
<keyword evidence="4" id="KW-0808">Transferase</keyword>
<dbReference type="NCBIfam" id="TIGR00229">
    <property type="entry name" value="sensory_box"/>
    <property type="match status" value="2"/>
</dbReference>
<dbReference type="InterPro" id="IPR035965">
    <property type="entry name" value="PAS-like_dom_sf"/>
</dbReference>
<dbReference type="Gene3D" id="3.30.450.40">
    <property type="match status" value="1"/>
</dbReference>
<dbReference type="InterPro" id="IPR036097">
    <property type="entry name" value="HisK_dim/P_sf"/>
</dbReference>
<evidence type="ECO:0000313" key="5">
    <source>
        <dbReference type="Proteomes" id="UP000249061"/>
    </source>
</evidence>
<comment type="caution">
    <text evidence="4">The sequence shown here is derived from an EMBL/GenBank/DDBJ whole genome shotgun (WGS) entry which is preliminary data.</text>
</comment>
<keyword evidence="4" id="KW-0418">Kinase</keyword>
<dbReference type="InterPro" id="IPR003661">
    <property type="entry name" value="HisK_dim/P_dom"/>
</dbReference>
<dbReference type="InterPro" id="IPR013656">
    <property type="entry name" value="PAS_4"/>
</dbReference>
<dbReference type="Gene3D" id="1.10.287.130">
    <property type="match status" value="1"/>
</dbReference>
<dbReference type="AlphaFoldDB" id="A0A2W5U005"/>
<dbReference type="GO" id="GO:0000155">
    <property type="term" value="F:phosphorelay sensor kinase activity"/>
    <property type="evidence" value="ECO:0007669"/>
    <property type="project" value="InterPro"/>
</dbReference>
<dbReference type="SMART" id="SM00091">
    <property type="entry name" value="PAS"/>
    <property type="match status" value="2"/>
</dbReference>
<name>A0A2W5U005_9BACT</name>
<protein>
    <recommendedName>
        <fullName evidence="2">histidine kinase</fullName>
        <ecNumber evidence="2">2.7.13.3</ecNumber>
    </recommendedName>
</protein>
<dbReference type="Pfam" id="PF13185">
    <property type="entry name" value="GAF_2"/>
    <property type="match status" value="1"/>
</dbReference>
<gene>
    <name evidence="4" type="ORF">DI536_01355</name>
</gene>
<dbReference type="InterPro" id="IPR052155">
    <property type="entry name" value="Biofilm_reg_signaling"/>
</dbReference>
<dbReference type="CDD" id="cd00130">
    <property type="entry name" value="PAS"/>
    <property type="match status" value="2"/>
</dbReference>
<dbReference type="PANTHER" id="PTHR44757">
    <property type="entry name" value="DIGUANYLATE CYCLASE DGCP"/>
    <property type="match status" value="1"/>
</dbReference>
<dbReference type="InterPro" id="IPR003018">
    <property type="entry name" value="GAF"/>
</dbReference>
<evidence type="ECO:0000256" key="1">
    <source>
        <dbReference type="ARBA" id="ARBA00000085"/>
    </source>
</evidence>
<dbReference type="Proteomes" id="UP000249061">
    <property type="component" value="Unassembled WGS sequence"/>
</dbReference>
<dbReference type="CDD" id="cd00082">
    <property type="entry name" value="HisKA"/>
    <property type="match status" value="1"/>
</dbReference>
<dbReference type="Pfam" id="PF08448">
    <property type="entry name" value="PAS_4"/>
    <property type="match status" value="1"/>
</dbReference>
<comment type="catalytic activity">
    <reaction evidence="1">
        <text>ATP + protein L-histidine = ADP + protein N-phospho-L-histidine.</text>
        <dbReference type="EC" id="2.7.13.3"/>
    </reaction>
</comment>
<evidence type="ECO:0000256" key="2">
    <source>
        <dbReference type="ARBA" id="ARBA00012438"/>
    </source>
</evidence>
<dbReference type="SUPFAM" id="SSF47384">
    <property type="entry name" value="Homodimeric domain of signal transducing histidine kinase"/>
    <property type="match status" value="1"/>
</dbReference>
<proteinExistence type="predicted"/>
<dbReference type="PANTHER" id="PTHR44757:SF2">
    <property type="entry name" value="BIOFILM ARCHITECTURE MAINTENANCE PROTEIN MBAA"/>
    <property type="match status" value="1"/>
</dbReference>
<dbReference type="EC" id="2.7.13.3" evidence="2"/>
<dbReference type="SUPFAM" id="SSF55785">
    <property type="entry name" value="PYP-like sensor domain (PAS domain)"/>
    <property type="match status" value="2"/>
</dbReference>
<dbReference type="EMBL" id="QFQP01000001">
    <property type="protein sequence ID" value="PZR18823.1"/>
    <property type="molecule type" value="Genomic_DNA"/>
</dbReference>
<dbReference type="PROSITE" id="PS50112">
    <property type="entry name" value="PAS"/>
    <property type="match status" value="2"/>
</dbReference>